<dbReference type="InterPro" id="IPR002925">
    <property type="entry name" value="Dienelactn_hydro"/>
</dbReference>
<gene>
    <name evidence="3" type="ORF">SNAT2548_LOCUS11008</name>
</gene>
<protein>
    <recommendedName>
        <fullName evidence="2">Dienelactone hydrolase domain-containing protein</fullName>
    </recommendedName>
</protein>
<sequence length="409" mass="45014">MCGQDRPSGSRYQTQACFKPVDKKVAKEGDLVVEEFPISFGGYDYIYGRIAYVVGNSPAPVILVHHNYAGLKQFDIDQACFLAKVGYVGLAVDLYKETPAYTYQDRALNSGRIVDFEGFCAAARAENPMEREDAQYPDEELQGFFGMMPKDPKDDGKVHWQGIRHFIGAFRQMNALLRAPGNWRGLMDAFLQKAFAHPAVKAGHAAAIGYCLGGQSCLEQVRAGHQIQAICSFHGLLHSRPTTEAEPLNSLKRMSKEDFDKELAIPNTYNTAARVLIQNGAEDAEVPADTIMDFMQEMDAQGIDWRFENHARGPHGFALPKGSPGGDHYTESIDRRSTLAMLSLFAETFPSFPQFPVECNAAGCKLGQRILVEGDTARQRQRASVMAVGSFVAGAFLGVLALKVSKSKL</sequence>
<keyword evidence="4" id="KW-1185">Reference proteome</keyword>
<dbReference type="InterPro" id="IPR050261">
    <property type="entry name" value="FrsA_esterase"/>
</dbReference>
<dbReference type="SUPFAM" id="SSF53474">
    <property type="entry name" value="alpha/beta-Hydrolases"/>
    <property type="match status" value="1"/>
</dbReference>
<feature type="transmembrane region" description="Helical" evidence="1">
    <location>
        <begin position="383"/>
        <end position="402"/>
    </location>
</feature>
<proteinExistence type="predicted"/>
<accession>A0A812LJR4</accession>
<keyword evidence="1" id="KW-0812">Transmembrane</keyword>
<evidence type="ECO:0000256" key="1">
    <source>
        <dbReference type="SAM" id="Phobius"/>
    </source>
</evidence>
<keyword evidence="1" id="KW-1133">Transmembrane helix</keyword>
<evidence type="ECO:0000313" key="4">
    <source>
        <dbReference type="Proteomes" id="UP000604046"/>
    </source>
</evidence>
<dbReference type="Proteomes" id="UP000604046">
    <property type="component" value="Unassembled WGS sequence"/>
</dbReference>
<feature type="domain" description="Dienelactone hydrolase" evidence="2">
    <location>
        <begin position="188"/>
        <end position="347"/>
    </location>
</feature>
<name>A0A812LJR4_9DINO</name>
<dbReference type="AlphaFoldDB" id="A0A812LJR4"/>
<dbReference type="PANTHER" id="PTHR22946:SF0">
    <property type="entry name" value="DIENELACTONE HYDROLASE DOMAIN-CONTAINING PROTEIN"/>
    <property type="match status" value="1"/>
</dbReference>
<dbReference type="PANTHER" id="PTHR22946">
    <property type="entry name" value="DIENELACTONE HYDROLASE DOMAIN-CONTAINING PROTEIN-RELATED"/>
    <property type="match status" value="1"/>
</dbReference>
<dbReference type="Pfam" id="PF01738">
    <property type="entry name" value="DLH"/>
    <property type="match status" value="1"/>
</dbReference>
<dbReference type="EMBL" id="CAJNDS010000957">
    <property type="protein sequence ID" value="CAE7241914.1"/>
    <property type="molecule type" value="Genomic_DNA"/>
</dbReference>
<comment type="caution">
    <text evidence="3">The sequence shown here is derived from an EMBL/GenBank/DDBJ whole genome shotgun (WGS) entry which is preliminary data.</text>
</comment>
<dbReference type="OrthoDB" id="406836at2759"/>
<evidence type="ECO:0000259" key="2">
    <source>
        <dbReference type="Pfam" id="PF01738"/>
    </source>
</evidence>
<organism evidence="3 4">
    <name type="scientific">Symbiodinium natans</name>
    <dbReference type="NCBI Taxonomy" id="878477"/>
    <lineage>
        <taxon>Eukaryota</taxon>
        <taxon>Sar</taxon>
        <taxon>Alveolata</taxon>
        <taxon>Dinophyceae</taxon>
        <taxon>Suessiales</taxon>
        <taxon>Symbiodiniaceae</taxon>
        <taxon>Symbiodinium</taxon>
    </lineage>
</organism>
<dbReference type="GO" id="GO:0016787">
    <property type="term" value="F:hydrolase activity"/>
    <property type="evidence" value="ECO:0007669"/>
    <property type="project" value="InterPro"/>
</dbReference>
<keyword evidence="1" id="KW-0472">Membrane</keyword>
<dbReference type="Gene3D" id="3.40.50.1820">
    <property type="entry name" value="alpha/beta hydrolase"/>
    <property type="match status" value="1"/>
</dbReference>
<evidence type="ECO:0000313" key="3">
    <source>
        <dbReference type="EMBL" id="CAE7241914.1"/>
    </source>
</evidence>
<reference evidence="3" key="1">
    <citation type="submission" date="2021-02" db="EMBL/GenBank/DDBJ databases">
        <authorList>
            <person name="Dougan E. K."/>
            <person name="Rhodes N."/>
            <person name="Thang M."/>
            <person name="Chan C."/>
        </authorList>
    </citation>
    <scope>NUCLEOTIDE SEQUENCE</scope>
</reference>
<dbReference type="InterPro" id="IPR029058">
    <property type="entry name" value="AB_hydrolase_fold"/>
</dbReference>